<keyword evidence="2 4" id="KW-0238">DNA-binding</keyword>
<dbReference type="Pfam" id="PF00440">
    <property type="entry name" value="TetR_N"/>
    <property type="match status" value="1"/>
</dbReference>
<reference evidence="7" key="1">
    <citation type="journal article" date="2019" name="Int. J. Syst. Evol. Microbiol.">
        <title>The Global Catalogue of Microorganisms (GCM) 10K type strain sequencing project: providing services to taxonomists for standard genome sequencing and annotation.</title>
        <authorList>
            <consortium name="The Broad Institute Genomics Platform"/>
            <consortium name="The Broad Institute Genome Sequencing Center for Infectious Disease"/>
            <person name="Wu L."/>
            <person name="Ma J."/>
        </authorList>
    </citation>
    <scope>NUCLEOTIDE SEQUENCE [LARGE SCALE GENOMIC DNA]</scope>
    <source>
        <strain evidence="7">CGMCC 1.12192</strain>
    </source>
</reference>
<dbReference type="InterPro" id="IPR023772">
    <property type="entry name" value="DNA-bd_HTH_TetR-type_CS"/>
</dbReference>
<accession>A0ABV9R514</accession>
<keyword evidence="7" id="KW-1185">Reference proteome</keyword>
<dbReference type="Proteomes" id="UP001595960">
    <property type="component" value="Unassembled WGS sequence"/>
</dbReference>
<dbReference type="EMBL" id="JBHSJC010000001">
    <property type="protein sequence ID" value="MFC4828910.1"/>
    <property type="molecule type" value="Genomic_DNA"/>
</dbReference>
<sequence>MSTAAAPRRRGVAATTAAIESAAVELVLEHGYDDVTVDMICARAGVSQRTFFNHFKTKDAALLGPDVPTIDERAAREFIVSDGPLLAGAVRLVRIEPEHIPTDPQLIMRRIRAISGNPMLLARQMERLTAVEGELREIIELRLRQDALREGAGHEELAEIPEQAEITTHLLAGLMRYIGLAWARGAEEGAAPPDDAQLAARLERVIRKLG</sequence>
<evidence type="ECO:0000256" key="2">
    <source>
        <dbReference type="ARBA" id="ARBA00023125"/>
    </source>
</evidence>
<keyword evidence="1" id="KW-0805">Transcription regulation</keyword>
<dbReference type="InterPro" id="IPR009057">
    <property type="entry name" value="Homeodomain-like_sf"/>
</dbReference>
<dbReference type="PANTHER" id="PTHR30055">
    <property type="entry name" value="HTH-TYPE TRANSCRIPTIONAL REGULATOR RUTR"/>
    <property type="match status" value="1"/>
</dbReference>
<dbReference type="PRINTS" id="PR00455">
    <property type="entry name" value="HTHTETR"/>
</dbReference>
<evidence type="ECO:0000313" key="7">
    <source>
        <dbReference type="Proteomes" id="UP001595960"/>
    </source>
</evidence>
<feature type="DNA-binding region" description="H-T-H motif" evidence="4">
    <location>
        <begin position="36"/>
        <end position="55"/>
    </location>
</feature>
<dbReference type="SUPFAM" id="SSF46689">
    <property type="entry name" value="Homeodomain-like"/>
    <property type="match status" value="1"/>
</dbReference>
<dbReference type="PROSITE" id="PS01081">
    <property type="entry name" value="HTH_TETR_1"/>
    <property type="match status" value="1"/>
</dbReference>
<organism evidence="6 7">
    <name type="scientific">Agromyces aurantiacus</name>
    <dbReference type="NCBI Taxonomy" id="165814"/>
    <lineage>
        <taxon>Bacteria</taxon>
        <taxon>Bacillati</taxon>
        <taxon>Actinomycetota</taxon>
        <taxon>Actinomycetes</taxon>
        <taxon>Micrococcales</taxon>
        <taxon>Microbacteriaceae</taxon>
        <taxon>Agromyces</taxon>
    </lineage>
</organism>
<feature type="domain" description="HTH tetR-type" evidence="5">
    <location>
        <begin position="13"/>
        <end position="73"/>
    </location>
</feature>
<keyword evidence="3" id="KW-0804">Transcription</keyword>
<name>A0ABV9R514_9MICO</name>
<dbReference type="InterPro" id="IPR050109">
    <property type="entry name" value="HTH-type_TetR-like_transc_reg"/>
</dbReference>
<dbReference type="RefSeq" id="WP_204392193.1">
    <property type="nucleotide sequence ID" value="NZ_JAFBBW010000001.1"/>
</dbReference>
<dbReference type="InterPro" id="IPR001647">
    <property type="entry name" value="HTH_TetR"/>
</dbReference>
<evidence type="ECO:0000256" key="4">
    <source>
        <dbReference type="PROSITE-ProRule" id="PRU00335"/>
    </source>
</evidence>
<proteinExistence type="predicted"/>
<dbReference type="PROSITE" id="PS50977">
    <property type="entry name" value="HTH_TETR_2"/>
    <property type="match status" value="1"/>
</dbReference>
<dbReference type="PANTHER" id="PTHR30055:SF234">
    <property type="entry name" value="HTH-TYPE TRANSCRIPTIONAL REGULATOR BETI"/>
    <property type="match status" value="1"/>
</dbReference>
<evidence type="ECO:0000256" key="1">
    <source>
        <dbReference type="ARBA" id="ARBA00023015"/>
    </source>
</evidence>
<gene>
    <name evidence="6" type="ORF">ACFPER_08935</name>
</gene>
<protein>
    <submittedName>
        <fullName evidence="6">TetR/AcrR family transcriptional regulator</fullName>
    </submittedName>
</protein>
<comment type="caution">
    <text evidence="6">The sequence shown here is derived from an EMBL/GenBank/DDBJ whole genome shotgun (WGS) entry which is preliminary data.</text>
</comment>
<evidence type="ECO:0000313" key="6">
    <source>
        <dbReference type="EMBL" id="MFC4828910.1"/>
    </source>
</evidence>
<dbReference type="Gene3D" id="1.10.357.10">
    <property type="entry name" value="Tetracycline Repressor, domain 2"/>
    <property type="match status" value="1"/>
</dbReference>
<evidence type="ECO:0000259" key="5">
    <source>
        <dbReference type="PROSITE" id="PS50977"/>
    </source>
</evidence>
<evidence type="ECO:0000256" key="3">
    <source>
        <dbReference type="ARBA" id="ARBA00023163"/>
    </source>
</evidence>